<evidence type="ECO:0000256" key="5">
    <source>
        <dbReference type="ARBA" id="ARBA00023004"/>
    </source>
</evidence>
<comment type="cofactor">
    <cofactor evidence="1">
        <name>Fe(2+)</name>
        <dbReference type="ChEBI" id="CHEBI:29033"/>
    </cofactor>
</comment>
<dbReference type="Pfam" id="PF20514">
    <property type="entry name" value="WHD_ROXA"/>
    <property type="match status" value="1"/>
</dbReference>
<reference evidence="7" key="1">
    <citation type="submission" date="2021-04" db="EMBL/GenBank/DDBJ databases">
        <title>Oceanospirillales bacteria with DddD are important DMSP degraders in coastal seawater.</title>
        <authorList>
            <person name="Liu J."/>
        </authorList>
    </citation>
    <scope>NUCLEOTIDE SEQUENCE</scope>
    <source>
        <strain evidence="7">D13-1</strain>
    </source>
</reference>
<keyword evidence="8" id="KW-1185">Reference proteome</keyword>
<dbReference type="Gene3D" id="3.40.366.30">
    <property type="entry name" value="50S ribosomal protein L16 arginine hydroxylase, Chain A, Domain 2"/>
    <property type="match status" value="1"/>
</dbReference>
<organism evidence="7 8">
    <name type="scientific">Marinobacterium rhizophilum</name>
    <dbReference type="NCBI Taxonomy" id="420402"/>
    <lineage>
        <taxon>Bacteria</taxon>
        <taxon>Pseudomonadati</taxon>
        <taxon>Pseudomonadota</taxon>
        <taxon>Gammaproteobacteria</taxon>
        <taxon>Oceanospirillales</taxon>
        <taxon>Oceanospirillaceae</taxon>
        <taxon>Marinobacterium</taxon>
    </lineage>
</organism>
<dbReference type="InterPro" id="IPR039994">
    <property type="entry name" value="NO66-like"/>
</dbReference>
<dbReference type="SMART" id="SM00558">
    <property type="entry name" value="JmjC"/>
    <property type="match status" value="1"/>
</dbReference>
<dbReference type="PANTHER" id="PTHR13096:SF8">
    <property type="entry name" value="RIBOSOMAL OXYGENASE 1"/>
    <property type="match status" value="1"/>
</dbReference>
<keyword evidence="3" id="KW-0223">Dioxygenase</keyword>
<sequence length="384" mass="42735">MNILNLGDLTPERFLAEYWQKKPLLIRQAFPNLEPVIEPDDLAGLACEDDVEARIVLQDPASDGWALQQGPFDEGHFGQLPPSHWTLLVQAVDHWVPEAAELMAQFDFIPRWRLDDLMVSYAVDGGGVGPHYDNYDVFLIQAAGQRRWEVGGEYDSESPRRSDAPVMILPEWEAEQSWVLEPGDMLYVPPRLGHSGIAVGDGCMTYSVGFRAPSHGEIMRNFTDFVGERLSSELRYSDPDLQPQASSTRIGDDALERVRAILTQYINDDALLGEWFGRCMTEPKYPDLDQQPEEPVTQENLRTYLESGGTLSRTEGARLAWRSTAEGCQLFADGALYTGSRAQEGLFSGICNSGGLDLGEDIDAALALLTQLINQGVFYADEQD</sequence>
<keyword evidence="4" id="KW-0560">Oxidoreductase</keyword>
<dbReference type="PROSITE" id="PS51184">
    <property type="entry name" value="JMJC"/>
    <property type="match status" value="1"/>
</dbReference>
<keyword evidence="2" id="KW-0479">Metal-binding</keyword>
<gene>
    <name evidence="7" type="ORF">KDW95_06015</name>
</gene>
<evidence type="ECO:0000256" key="1">
    <source>
        <dbReference type="ARBA" id="ARBA00001954"/>
    </source>
</evidence>
<dbReference type="RefSeq" id="WP_255855382.1">
    <property type="nucleotide sequence ID" value="NZ_CP073347.1"/>
</dbReference>
<evidence type="ECO:0000256" key="4">
    <source>
        <dbReference type="ARBA" id="ARBA00023002"/>
    </source>
</evidence>
<proteinExistence type="predicted"/>
<keyword evidence="5" id="KW-0408">Iron</keyword>
<dbReference type="InterPro" id="IPR003347">
    <property type="entry name" value="JmjC_dom"/>
</dbReference>
<dbReference type="SUPFAM" id="SSF51197">
    <property type="entry name" value="Clavaminate synthase-like"/>
    <property type="match status" value="1"/>
</dbReference>
<dbReference type="Gene3D" id="2.60.120.650">
    <property type="entry name" value="Cupin"/>
    <property type="match status" value="1"/>
</dbReference>
<dbReference type="EMBL" id="CP073347">
    <property type="protein sequence ID" value="UTW13217.1"/>
    <property type="molecule type" value="Genomic_DNA"/>
</dbReference>
<name>A0ABY5HPT7_9GAMM</name>
<evidence type="ECO:0000313" key="8">
    <source>
        <dbReference type="Proteomes" id="UP001058461"/>
    </source>
</evidence>
<evidence type="ECO:0000256" key="3">
    <source>
        <dbReference type="ARBA" id="ARBA00022964"/>
    </source>
</evidence>
<dbReference type="PANTHER" id="PTHR13096">
    <property type="entry name" value="MINA53 MYC INDUCED NUCLEAR ANTIGEN"/>
    <property type="match status" value="1"/>
</dbReference>
<feature type="domain" description="JmjC" evidence="6">
    <location>
        <begin position="98"/>
        <end position="227"/>
    </location>
</feature>
<dbReference type="Pfam" id="PF08007">
    <property type="entry name" value="JmjC_2"/>
    <property type="match status" value="1"/>
</dbReference>
<protein>
    <submittedName>
        <fullName evidence="7">Cupin domain-containing protein</fullName>
    </submittedName>
</protein>
<evidence type="ECO:0000313" key="7">
    <source>
        <dbReference type="EMBL" id="UTW13217.1"/>
    </source>
</evidence>
<dbReference type="Proteomes" id="UP001058461">
    <property type="component" value="Chromosome"/>
</dbReference>
<accession>A0ABY5HPT7</accession>
<evidence type="ECO:0000256" key="2">
    <source>
        <dbReference type="ARBA" id="ARBA00022723"/>
    </source>
</evidence>
<dbReference type="InterPro" id="IPR046799">
    <property type="entry name" value="ROXA-like_wH"/>
</dbReference>
<evidence type="ECO:0000259" key="6">
    <source>
        <dbReference type="PROSITE" id="PS51184"/>
    </source>
</evidence>